<evidence type="ECO:0000313" key="4">
    <source>
        <dbReference type="Proteomes" id="UP001179952"/>
    </source>
</evidence>
<dbReference type="PANTHER" id="PTHR33179">
    <property type="entry name" value="VQ MOTIF-CONTAINING PROTEIN"/>
    <property type="match status" value="1"/>
</dbReference>
<feature type="compositionally biased region" description="Polar residues" evidence="1">
    <location>
        <begin position="1"/>
        <end position="23"/>
    </location>
</feature>
<sequence length="201" mass="22057">MSDSTTPHSDWAQTFQRAWSNPLQQPPPSAAAAAIASETSVITASSSSNAAPPGAEGRVGKTPRRRSRASRKPPTTLLNTDPSNFRAMVQRFTGVPSGAFPPTFQSNGPSTVSFGYHDQQAMAQYHQLQYQQQQQQHPYQQQQQYLESGEERMISLGNPTDMFVHGFENPTQNPDLFFLNNIPSHLIARSMAPGDGDRGRG</sequence>
<evidence type="ECO:0000259" key="2">
    <source>
        <dbReference type="Pfam" id="PF05678"/>
    </source>
</evidence>
<comment type="caution">
    <text evidence="3">The sequence shown here is derived from an EMBL/GenBank/DDBJ whole genome shotgun (WGS) entry which is preliminary data.</text>
</comment>
<evidence type="ECO:0000313" key="3">
    <source>
        <dbReference type="EMBL" id="KAK1280685.1"/>
    </source>
</evidence>
<feature type="region of interest" description="Disordered" evidence="1">
    <location>
        <begin position="1"/>
        <end position="81"/>
    </location>
</feature>
<dbReference type="PANTHER" id="PTHR33179:SF29">
    <property type="entry name" value="OS06G0666400 PROTEIN"/>
    <property type="match status" value="1"/>
</dbReference>
<organism evidence="3 4">
    <name type="scientific">Acorus gramineus</name>
    <name type="common">Dwarf sweet flag</name>
    <dbReference type="NCBI Taxonomy" id="55184"/>
    <lineage>
        <taxon>Eukaryota</taxon>
        <taxon>Viridiplantae</taxon>
        <taxon>Streptophyta</taxon>
        <taxon>Embryophyta</taxon>
        <taxon>Tracheophyta</taxon>
        <taxon>Spermatophyta</taxon>
        <taxon>Magnoliopsida</taxon>
        <taxon>Liliopsida</taxon>
        <taxon>Acoraceae</taxon>
        <taxon>Acorus</taxon>
    </lineage>
</organism>
<accession>A0AAV9BVT7</accession>
<reference evidence="3" key="1">
    <citation type="journal article" date="2023" name="Nat. Commun.">
        <title>Diploid and tetraploid genomes of Acorus and the evolution of monocots.</title>
        <authorList>
            <person name="Ma L."/>
            <person name="Liu K.W."/>
            <person name="Li Z."/>
            <person name="Hsiao Y.Y."/>
            <person name="Qi Y."/>
            <person name="Fu T."/>
            <person name="Tang G.D."/>
            <person name="Zhang D."/>
            <person name="Sun W.H."/>
            <person name="Liu D.K."/>
            <person name="Li Y."/>
            <person name="Chen G.Z."/>
            <person name="Liu X.D."/>
            <person name="Liao X.Y."/>
            <person name="Jiang Y.T."/>
            <person name="Yu X."/>
            <person name="Hao Y."/>
            <person name="Huang J."/>
            <person name="Zhao X.W."/>
            <person name="Ke S."/>
            <person name="Chen Y.Y."/>
            <person name="Wu W.L."/>
            <person name="Hsu J.L."/>
            <person name="Lin Y.F."/>
            <person name="Huang M.D."/>
            <person name="Li C.Y."/>
            <person name="Huang L."/>
            <person name="Wang Z.W."/>
            <person name="Zhao X."/>
            <person name="Zhong W.Y."/>
            <person name="Peng D.H."/>
            <person name="Ahmad S."/>
            <person name="Lan S."/>
            <person name="Zhang J.S."/>
            <person name="Tsai W.C."/>
            <person name="Van de Peer Y."/>
            <person name="Liu Z.J."/>
        </authorList>
    </citation>
    <scope>NUCLEOTIDE SEQUENCE</scope>
    <source>
        <strain evidence="3">SCP</strain>
    </source>
</reference>
<reference evidence="3" key="2">
    <citation type="submission" date="2023-06" db="EMBL/GenBank/DDBJ databases">
        <authorList>
            <person name="Ma L."/>
            <person name="Liu K.-W."/>
            <person name="Li Z."/>
            <person name="Hsiao Y.-Y."/>
            <person name="Qi Y."/>
            <person name="Fu T."/>
            <person name="Tang G."/>
            <person name="Zhang D."/>
            <person name="Sun W.-H."/>
            <person name="Liu D.-K."/>
            <person name="Li Y."/>
            <person name="Chen G.-Z."/>
            <person name="Liu X.-D."/>
            <person name="Liao X.-Y."/>
            <person name="Jiang Y.-T."/>
            <person name="Yu X."/>
            <person name="Hao Y."/>
            <person name="Huang J."/>
            <person name="Zhao X.-W."/>
            <person name="Ke S."/>
            <person name="Chen Y.-Y."/>
            <person name="Wu W.-L."/>
            <person name="Hsu J.-L."/>
            <person name="Lin Y.-F."/>
            <person name="Huang M.-D."/>
            <person name="Li C.-Y."/>
            <person name="Huang L."/>
            <person name="Wang Z.-W."/>
            <person name="Zhao X."/>
            <person name="Zhong W.-Y."/>
            <person name="Peng D.-H."/>
            <person name="Ahmad S."/>
            <person name="Lan S."/>
            <person name="Zhang J.-S."/>
            <person name="Tsai W.-C."/>
            <person name="Van De Peer Y."/>
            <person name="Liu Z.-J."/>
        </authorList>
    </citation>
    <scope>NUCLEOTIDE SEQUENCE</scope>
    <source>
        <strain evidence="3">SCP</strain>
        <tissue evidence="3">Leaves</tissue>
    </source>
</reference>
<keyword evidence="4" id="KW-1185">Reference proteome</keyword>
<dbReference type="InterPro" id="IPR039609">
    <property type="entry name" value="VQ_15/22"/>
</dbReference>
<name>A0AAV9BVT7_ACOGR</name>
<feature type="domain" description="VQ" evidence="2">
    <location>
        <begin position="73"/>
        <end position="98"/>
    </location>
</feature>
<gene>
    <name evidence="3" type="ORF">QJS04_geneDACA014898</name>
</gene>
<dbReference type="Proteomes" id="UP001179952">
    <property type="component" value="Unassembled WGS sequence"/>
</dbReference>
<dbReference type="InterPro" id="IPR008889">
    <property type="entry name" value="VQ"/>
</dbReference>
<dbReference type="AlphaFoldDB" id="A0AAV9BVT7"/>
<protein>
    <recommendedName>
        <fullName evidence="2">VQ domain-containing protein</fullName>
    </recommendedName>
</protein>
<feature type="compositionally biased region" description="Basic residues" evidence="1">
    <location>
        <begin position="61"/>
        <end position="71"/>
    </location>
</feature>
<proteinExistence type="predicted"/>
<dbReference type="EMBL" id="JAUJYN010000001">
    <property type="protein sequence ID" value="KAK1280685.1"/>
    <property type="molecule type" value="Genomic_DNA"/>
</dbReference>
<feature type="compositionally biased region" description="Low complexity" evidence="1">
    <location>
        <begin position="30"/>
        <end position="55"/>
    </location>
</feature>
<evidence type="ECO:0000256" key="1">
    <source>
        <dbReference type="SAM" id="MobiDB-lite"/>
    </source>
</evidence>
<dbReference type="Pfam" id="PF05678">
    <property type="entry name" value="VQ"/>
    <property type="match status" value="1"/>
</dbReference>